<gene>
    <name evidence="2" type="ORF">GCM10023323_06380</name>
</gene>
<evidence type="ECO:0000313" key="2">
    <source>
        <dbReference type="EMBL" id="GAA5204246.1"/>
    </source>
</evidence>
<organism evidence="2 3">
    <name type="scientific">Streptomyces thinghirensis</name>
    <dbReference type="NCBI Taxonomy" id="551547"/>
    <lineage>
        <taxon>Bacteria</taxon>
        <taxon>Bacillati</taxon>
        <taxon>Actinomycetota</taxon>
        <taxon>Actinomycetes</taxon>
        <taxon>Kitasatosporales</taxon>
        <taxon>Streptomycetaceae</taxon>
        <taxon>Streptomyces</taxon>
    </lineage>
</organism>
<sequence length="461" mass="50779">MRFPTSVQDHPVVQQAVHRLDELGDPRFGRTLVRCLDDTLARTIRPMPDGTAFVVTGDIPAMWLRDSSTQMMPYLALVREDTALQELLLAVLRRQFQQIAHNPYANAFNAEPTGQAHDPGDLCADPWVWEEKYEVDSLAFPLLLAHRFWAATGRTDHVPLALRTARTVIAVWRTEQDHERLSAYRFLRRDCPPSDTLQNAGRGTPVARTGMTWSGFRPSDDACRYGYNIPANLCAAAALDGVAELAHQVDDTELVESAAQLAAELRAATMRQGIVHHPEFGLIYAYEVDGRGNALLMDDANMPGLLSLPLIANVSATDAVYLATRKFALSPANPTWHRGTAAEGIGSPHTPDDHIWPIAIAVQGLTSNDSTERVTALKTLLSTDAGTGQMHESFHKDDPHRFTRPWFSWANAMYAELALDIAGLGVARPRLPENVALDVGIGRRQHRDPGPGGVEYGESHV</sequence>
<accession>A0ABP9SZ04</accession>
<dbReference type="InterPro" id="IPR008313">
    <property type="entry name" value="GH125"/>
</dbReference>
<reference evidence="3" key="1">
    <citation type="journal article" date="2019" name="Int. J. Syst. Evol. Microbiol.">
        <title>The Global Catalogue of Microorganisms (GCM) 10K type strain sequencing project: providing services to taxonomists for standard genome sequencing and annotation.</title>
        <authorList>
            <consortium name="The Broad Institute Genomics Platform"/>
            <consortium name="The Broad Institute Genome Sequencing Center for Infectious Disease"/>
            <person name="Wu L."/>
            <person name="Ma J."/>
        </authorList>
    </citation>
    <scope>NUCLEOTIDE SEQUENCE [LARGE SCALE GENOMIC DNA]</scope>
    <source>
        <strain evidence="3">JCM 18306</strain>
    </source>
</reference>
<dbReference type="Gene3D" id="1.50.10.10">
    <property type="match status" value="1"/>
</dbReference>
<comment type="caution">
    <text evidence="2">The sequence shown here is derived from an EMBL/GenBank/DDBJ whole genome shotgun (WGS) entry which is preliminary data.</text>
</comment>
<evidence type="ECO:0000256" key="1">
    <source>
        <dbReference type="SAM" id="MobiDB-lite"/>
    </source>
</evidence>
<protein>
    <submittedName>
        <fullName evidence="2">Glycoside hydrolase family 125 protein</fullName>
    </submittedName>
</protein>
<dbReference type="PANTHER" id="PTHR31047:SF0">
    <property type="entry name" value="MEIOTICALLY UP-REGULATED GENE 157 PROTEIN"/>
    <property type="match status" value="1"/>
</dbReference>
<name>A0ABP9SZ04_9ACTN</name>
<dbReference type="SMART" id="SM01149">
    <property type="entry name" value="DUF1237"/>
    <property type="match status" value="1"/>
</dbReference>
<dbReference type="PANTHER" id="PTHR31047">
    <property type="entry name" value="MEIOTICALLY UP-REGULATED GENE 157 PROTEIN"/>
    <property type="match status" value="1"/>
</dbReference>
<feature type="region of interest" description="Disordered" evidence="1">
    <location>
        <begin position="442"/>
        <end position="461"/>
    </location>
</feature>
<evidence type="ECO:0000313" key="3">
    <source>
        <dbReference type="Proteomes" id="UP001499878"/>
    </source>
</evidence>
<dbReference type="Pfam" id="PF06824">
    <property type="entry name" value="Glyco_hydro_125"/>
    <property type="match status" value="1"/>
</dbReference>
<dbReference type="EMBL" id="BAABJR010000002">
    <property type="protein sequence ID" value="GAA5204246.1"/>
    <property type="molecule type" value="Genomic_DNA"/>
</dbReference>
<proteinExistence type="predicted"/>
<dbReference type="GO" id="GO:0016787">
    <property type="term" value="F:hydrolase activity"/>
    <property type="evidence" value="ECO:0007669"/>
    <property type="project" value="UniProtKB-KW"/>
</dbReference>
<keyword evidence="2" id="KW-0378">Hydrolase</keyword>
<dbReference type="RefSeq" id="WP_345626253.1">
    <property type="nucleotide sequence ID" value="NZ_BAABJR010000002.1"/>
</dbReference>
<dbReference type="Proteomes" id="UP001499878">
    <property type="component" value="Unassembled WGS sequence"/>
</dbReference>
<keyword evidence="3" id="KW-1185">Reference proteome</keyword>
<dbReference type="SUPFAM" id="SSF48208">
    <property type="entry name" value="Six-hairpin glycosidases"/>
    <property type="match status" value="1"/>
</dbReference>
<dbReference type="InterPro" id="IPR008928">
    <property type="entry name" value="6-hairpin_glycosidase_sf"/>
</dbReference>
<dbReference type="PIRSF" id="PIRSF028846">
    <property type="entry name" value="UCP028846"/>
    <property type="match status" value="1"/>
</dbReference>
<dbReference type="InterPro" id="IPR012341">
    <property type="entry name" value="6hp_glycosidase-like_sf"/>
</dbReference>